<evidence type="ECO:0000256" key="7">
    <source>
        <dbReference type="ARBA" id="ARBA00023136"/>
    </source>
</evidence>
<evidence type="ECO:0000256" key="2">
    <source>
        <dbReference type="ARBA" id="ARBA00022475"/>
    </source>
</evidence>
<reference evidence="10 11" key="1">
    <citation type="submission" date="2020-10" db="EMBL/GenBank/DDBJ databases">
        <title>Connecting structure to function with the recovery of over 1000 high-quality activated sludge metagenome-assembled genomes encoding full-length rRNA genes using long-read sequencing.</title>
        <authorList>
            <person name="Singleton C.M."/>
            <person name="Petriglieri F."/>
            <person name="Kristensen J.M."/>
            <person name="Kirkegaard R.H."/>
            <person name="Michaelsen T.Y."/>
            <person name="Andersen M.H."/>
            <person name="Karst S.M."/>
            <person name="Dueholm M.S."/>
            <person name="Nielsen P.H."/>
            <person name="Albertsen M."/>
        </authorList>
    </citation>
    <scope>NUCLEOTIDE SEQUENCE [LARGE SCALE GENOMIC DNA]</scope>
    <source>
        <strain evidence="10">Lyne_18-Q3-R50-59_MAXAC.006</strain>
    </source>
</reference>
<evidence type="ECO:0000256" key="1">
    <source>
        <dbReference type="ARBA" id="ARBA00004651"/>
    </source>
</evidence>
<protein>
    <submittedName>
        <fullName evidence="10">Glycosyltransferase family 39 protein</fullName>
    </submittedName>
</protein>
<keyword evidence="7 8" id="KW-0472">Membrane</keyword>
<dbReference type="GO" id="GO:0016763">
    <property type="term" value="F:pentosyltransferase activity"/>
    <property type="evidence" value="ECO:0007669"/>
    <property type="project" value="TreeGrafter"/>
</dbReference>
<feature type="domain" description="Glycosyltransferase RgtA/B/C/D-like" evidence="9">
    <location>
        <begin position="77"/>
        <end position="207"/>
    </location>
</feature>
<proteinExistence type="predicted"/>
<feature type="transmembrane region" description="Helical" evidence="8">
    <location>
        <begin position="176"/>
        <end position="209"/>
    </location>
</feature>
<keyword evidence="2" id="KW-1003">Cell membrane</keyword>
<evidence type="ECO:0000313" key="10">
    <source>
        <dbReference type="EMBL" id="MBK9295305.1"/>
    </source>
</evidence>
<feature type="transmembrane region" description="Helical" evidence="8">
    <location>
        <begin position="367"/>
        <end position="385"/>
    </location>
</feature>
<evidence type="ECO:0000313" key="11">
    <source>
        <dbReference type="Proteomes" id="UP000727993"/>
    </source>
</evidence>
<dbReference type="AlphaFoldDB" id="A0A936TEB9"/>
<evidence type="ECO:0000256" key="5">
    <source>
        <dbReference type="ARBA" id="ARBA00022692"/>
    </source>
</evidence>
<keyword evidence="4" id="KW-0808">Transferase</keyword>
<dbReference type="GO" id="GO:0005886">
    <property type="term" value="C:plasma membrane"/>
    <property type="evidence" value="ECO:0007669"/>
    <property type="project" value="UniProtKB-SubCell"/>
</dbReference>
<keyword evidence="3" id="KW-0328">Glycosyltransferase</keyword>
<evidence type="ECO:0000259" key="9">
    <source>
        <dbReference type="Pfam" id="PF13231"/>
    </source>
</evidence>
<dbReference type="PANTHER" id="PTHR33908:SF11">
    <property type="entry name" value="MEMBRANE PROTEIN"/>
    <property type="match status" value="1"/>
</dbReference>
<keyword evidence="5 8" id="KW-0812">Transmembrane</keyword>
<feature type="transmembrane region" description="Helical" evidence="8">
    <location>
        <begin position="344"/>
        <end position="361"/>
    </location>
</feature>
<evidence type="ECO:0000256" key="4">
    <source>
        <dbReference type="ARBA" id="ARBA00022679"/>
    </source>
</evidence>
<keyword evidence="6 8" id="KW-1133">Transmembrane helix</keyword>
<sequence length="524" mass="56495">MAEPTDLTPADTDATARSRSLADLPRWELFLALSMVTIGLIARLWPRGPLWLDEALSVNIARVPFDELGAALKQDGHPPLYYALLHLWTDLAGTSTAAVRALSVFLSFAAFPLVWIVARRAGGTRVALWSVAVWAVLPYGVRYSTETRMYVLMMVLVLAGWWFLERLWTEPRWPDAVALALIASALLWTHYWSMWLLAAVGLATLLRWWLNRAEARALPELLFTGGALGIAGVSFLPWVPTLLFQSQRTGTPWGGVERPTTAVVITIIEFAGRASAEPQLMTYALVLLVVVALVGHTRNGDKWALMLAGPVRHGALWALGLAAATLLIGSTAAMVGGATFVSRYAAVIYPIAVVLIGWGLASCPPRLRGALAAVVFAGSLVGVALEISMPRSISGVAADVIEAEAPDALVVTCPDQLSVALSRELDDGQQVVSFPDPGSDPRFIDWVDYEARVDDADPTAVAAEVWRLADGRPVVLGSADTYATHVTACPAFLRALSNGHEQRDLLVSTGKDAFEHMSLVLLVP</sequence>
<dbReference type="Pfam" id="PF13231">
    <property type="entry name" value="PMT_2"/>
    <property type="match status" value="1"/>
</dbReference>
<dbReference type="GO" id="GO:0009103">
    <property type="term" value="P:lipopolysaccharide biosynthetic process"/>
    <property type="evidence" value="ECO:0007669"/>
    <property type="project" value="UniProtKB-ARBA"/>
</dbReference>
<dbReference type="InterPro" id="IPR050297">
    <property type="entry name" value="LipidA_mod_glycosyltrf_83"/>
</dbReference>
<comment type="caution">
    <text evidence="10">The sequence shown here is derived from an EMBL/GenBank/DDBJ whole genome shotgun (WGS) entry which is preliminary data.</text>
</comment>
<feature type="transmembrane region" description="Helical" evidence="8">
    <location>
        <begin position="280"/>
        <end position="296"/>
    </location>
</feature>
<gene>
    <name evidence="10" type="ORF">IPN02_00190</name>
</gene>
<feature type="transmembrane region" description="Helical" evidence="8">
    <location>
        <begin position="221"/>
        <end position="239"/>
    </location>
</feature>
<feature type="transmembrane region" description="Helical" evidence="8">
    <location>
        <begin position="316"/>
        <end position="337"/>
    </location>
</feature>
<name>A0A936TEB9_9ACTN</name>
<accession>A0A936TEB9</accession>
<evidence type="ECO:0000256" key="3">
    <source>
        <dbReference type="ARBA" id="ARBA00022676"/>
    </source>
</evidence>
<feature type="transmembrane region" description="Helical" evidence="8">
    <location>
        <begin position="147"/>
        <end position="164"/>
    </location>
</feature>
<evidence type="ECO:0000256" key="8">
    <source>
        <dbReference type="SAM" id="Phobius"/>
    </source>
</evidence>
<dbReference type="InterPro" id="IPR038731">
    <property type="entry name" value="RgtA/B/C-like"/>
</dbReference>
<dbReference type="Proteomes" id="UP000727993">
    <property type="component" value="Unassembled WGS sequence"/>
</dbReference>
<evidence type="ECO:0000256" key="6">
    <source>
        <dbReference type="ARBA" id="ARBA00022989"/>
    </source>
</evidence>
<dbReference type="EMBL" id="JADJZA010000001">
    <property type="protein sequence ID" value="MBK9295305.1"/>
    <property type="molecule type" value="Genomic_DNA"/>
</dbReference>
<feature type="transmembrane region" description="Helical" evidence="8">
    <location>
        <begin position="27"/>
        <end position="45"/>
    </location>
</feature>
<feature type="transmembrane region" description="Helical" evidence="8">
    <location>
        <begin position="97"/>
        <end position="118"/>
    </location>
</feature>
<organism evidence="10 11">
    <name type="scientific">Candidatus Neomicrothrix subdominans</name>
    <dbReference type="NCBI Taxonomy" id="2954438"/>
    <lineage>
        <taxon>Bacteria</taxon>
        <taxon>Bacillati</taxon>
        <taxon>Actinomycetota</taxon>
        <taxon>Acidimicrobiia</taxon>
        <taxon>Acidimicrobiales</taxon>
        <taxon>Microthrixaceae</taxon>
        <taxon>Candidatus Neomicrothrix</taxon>
    </lineage>
</organism>
<dbReference type="PANTHER" id="PTHR33908">
    <property type="entry name" value="MANNOSYLTRANSFERASE YKCB-RELATED"/>
    <property type="match status" value="1"/>
</dbReference>
<comment type="subcellular location">
    <subcellularLocation>
        <location evidence="1">Cell membrane</location>
        <topology evidence="1">Multi-pass membrane protein</topology>
    </subcellularLocation>
</comment>